<evidence type="ECO:0000313" key="2">
    <source>
        <dbReference type="Proteomes" id="UP001501671"/>
    </source>
</evidence>
<keyword evidence="2" id="KW-1185">Reference proteome</keyword>
<proteinExistence type="predicted"/>
<dbReference type="InterPro" id="IPR003737">
    <property type="entry name" value="GlcNAc_PI_deacetylase-related"/>
</dbReference>
<protein>
    <submittedName>
        <fullName evidence="1">PIG-L family deacetylase</fullName>
    </submittedName>
</protein>
<accession>A0ABP8GFS9</accession>
<organism evidence="1 2">
    <name type="scientific">Pigmentiphaga soli</name>
    <dbReference type="NCBI Taxonomy" id="1007095"/>
    <lineage>
        <taxon>Bacteria</taxon>
        <taxon>Pseudomonadati</taxon>
        <taxon>Pseudomonadota</taxon>
        <taxon>Betaproteobacteria</taxon>
        <taxon>Burkholderiales</taxon>
        <taxon>Alcaligenaceae</taxon>
        <taxon>Pigmentiphaga</taxon>
    </lineage>
</organism>
<dbReference type="Gene3D" id="3.40.50.10320">
    <property type="entry name" value="LmbE-like"/>
    <property type="match status" value="1"/>
</dbReference>
<evidence type="ECO:0000313" key="1">
    <source>
        <dbReference type="EMBL" id="GAA4323618.1"/>
    </source>
</evidence>
<dbReference type="Pfam" id="PF02585">
    <property type="entry name" value="PIG-L"/>
    <property type="match status" value="1"/>
</dbReference>
<sequence length="236" mass="25979">MQGIPARFADLGRVAVISPHLDDGVFGCGELLAARPGALLITVFAGVPAGGQAPDWDRRCGFEGARQAVEARRQEDARAARVLDVEPVWLDLVDSQYGQPCAPADVAARLAPQLAGQRIDTVLIPLGLFHSDHALVHEGALLQRRVDRGRRWVAYEDALYRRMRGVVQSRVAELARRGIRATPWAAADDRAAQRKQEAVRCYASQLRAFGEGGYDDTALPERYWLLDDEEGGSERR</sequence>
<comment type="caution">
    <text evidence="1">The sequence shown here is derived from an EMBL/GenBank/DDBJ whole genome shotgun (WGS) entry which is preliminary data.</text>
</comment>
<dbReference type="Proteomes" id="UP001501671">
    <property type="component" value="Unassembled WGS sequence"/>
</dbReference>
<dbReference type="RefSeq" id="WP_345245888.1">
    <property type="nucleotide sequence ID" value="NZ_BAABFO010000001.1"/>
</dbReference>
<dbReference type="EMBL" id="BAABFO010000001">
    <property type="protein sequence ID" value="GAA4323618.1"/>
    <property type="molecule type" value="Genomic_DNA"/>
</dbReference>
<dbReference type="SUPFAM" id="SSF102588">
    <property type="entry name" value="LmbE-like"/>
    <property type="match status" value="1"/>
</dbReference>
<dbReference type="InterPro" id="IPR024078">
    <property type="entry name" value="LmbE-like_dom_sf"/>
</dbReference>
<gene>
    <name evidence="1" type="ORF">GCM10023144_04610</name>
</gene>
<name>A0ABP8GFS9_9BURK</name>
<reference evidence="2" key="1">
    <citation type="journal article" date="2019" name="Int. J. Syst. Evol. Microbiol.">
        <title>The Global Catalogue of Microorganisms (GCM) 10K type strain sequencing project: providing services to taxonomists for standard genome sequencing and annotation.</title>
        <authorList>
            <consortium name="The Broad Institute Genomics Platform"/>
            <consortium name="The Broad Institute Genome Sequencing Center for Infectious Disease"/>
            <person name="Wu L."/>
            <person name="Ma J."/>
        </authorList>
    </citation>
    <scope>NUCLEOTIDE SEQUENCE [LARGE SCALE GENOMIC DNA]</scope>
    <source>
        <strain evidence="2">JCM 17666</strain>
    </source>
</reference>